<comment type="caution">
    <text evidence="1">The sequence shown here is derived from an EMBL/GenBank/DDBJ whole genome shotgun (WGS) entry which is preliminary data.</text>
</comment>
<protein>
    <recommendedName>
        <fullName evidence="3">PH domain-containing protein</fullName>
    </recommendedName>
</protein>
<dbReference type="EMBL" id="AHKC01005902">
    <property type="protein sequence ID" value="EKF38314.1"/>
    <property type="molecule type" value="Genomic_DNA"/>
</dbReference>
<evidence type="ECO:0000313" key="2">
    <source>
        <dbReference type="Proteomes" id="UP000007350"/>
    </source>
</evidence>
<dbReference type="Proteomes" id="UP000007350">
    <property type="component" value="Unassembled WGS sequence"/>
</dbReference>
<dbReference type="AlphaFoldDB" id="K2NKN7"/>
<proteinExistence type="predicted"/>
<evidence type="ECO:0008006" key="3">
    <source>
        <dbReference type="Google" id="ProtNLM"/>
    </source>
</evidence>
<dbReference type="OrthoDB" id="265684at2759"/>
<accession>K2NKN7</accession>
<reference evidence="1 2" key="1">
    <citation type="journal article" date="2012" name="BMC Genomics">
        <title>Comparative genomic analysis of human infective Trypanosoma cruzi lineages with the bat-restricted subspecies T. cruzi marinkellei.</title>
        <authorList>
            <person name="Franzen O."/>
            <person name="Talavera-Lopez C."/>
            <person name="Ochaya S."/>
            <person name="Butler C.E."/>
            <person name="Messenger L.A."/>
            <person name="Lewis M.D."/>
            <person name="Llewellyn M.S."/>
            <person name="Marinkelle C.J."/>
            <person name="Tyler K.M."/>
            <person name="Miles M.A."/>
            <person name="Andersson B."/>
        </authorList>
    </citation>
    <scope>NUCLEOTIDE SEQUENCE [LARGE SCALE GENOMIC DNA]</scope>
    <source>
        <strain evidence="1 2">B7</strain>
    </source>
</reference>
<sequence length="540" mass="60806">MFFIFFLLQKREICMASLESSPRLECLDPETSPSPPLQLIGGQKQGGVESSMLFLQNGDLRAHVAVRVIEIGDYKDQELPTPYSSPKKSRRFSLGRSFRSVTSSLASKVMIPSPEERYVAIEQTSAHAAAFVVRHLQRRTIAGGVAGDIGDVILSYPLTNLVDVSTFFLHEKDFFTFHTQPGALDPSHVAEHTMKTKKKGLNGAILSSSSSSSSFNPNGDLGLQLVFKEQHVSFPPVKDNFRKVEMQFASSRERDMWLHCLEEFYASFLLDSVRIGNGVCLTAPEVKGLIEESTRLMQQKPAPAVIERYIDFFLFLSCPEDTERKQEARNMKPKDVPCGGIIRIDLGDNQFETRRFAYKKITNRSGFTKGNLEEKEKEKEKEEEKEGEGYLVICPTTVSQHVRRIRKQKVPTRKLRVVVEEEHFGNTFFLEQTTEATEAQKDSILSVCQSNPGKFHSGVVVSAPRGNSDFAITETIELHTSGFSERSRWLRWFELVLGKPVIYLSRLREEKKTLEMILNPGQRASSLCLESSSPSFTGDG</sequence>
<evidence type="ECO:0000313" key="1">
    <source>
        <dbReference type="EMBL" id="EKF38314.1"/>
    </source>
</evidence>
<keyword evidence="2" id="KW-1185">Reference proteome</keyword>
<gene>
    <name evidence="1" type="ORF">MOQ_001476</name>
</gene>
<name>K2NKN7_TRYCR</name>
<organism evidence="1 2">
    <name type="scientific">Trypanosoma cruzi marinkellei</name>
    <dbReference type="NCBI Taxonomy" id="85056"/>
    <lineage>
        <taxon>Eukaryota</taxon>
        <taxon>Discoba</taxon>
        <taxon>Euglenozoa</taxon>
        <taxon>Kinetoplastea</taxon>
        <taxon>Metakinetoplastina</taxon>
        <taxon>Trypanosomatida</taxon>
        <taxon>Trypanosomatidae</taxon>
        <taxon>Trypanosoma</taxon>
        <taxon>Schizotrypanum</taxon>
    </lineage>
</organism>